<sequence>MHTAAFQREWAHAVGLLKPWWAHTKAAAWVVATAVGQVGDHGIASVCAGPLEWPRHRRQRVRRPARDRNQPPGATGVTSASGQFGCLASNTATIHWG</sequence>
<organism evidence="2">
    <name type="scientific">Actinoplanes campanulatus</name>
    <dbReference type="NCBI Taxonomy" id="113559"/>
    <lineage>
        <taxon>Bacteria</taxon>
        <taxon>Bacillati</taxon>
        <taxon>Actinomycetota</taxon>
        <taxon>Actinomycetes</taxon>
        <taxon>Micromonosporales</taxon>
        <taxon>Micromonosporaceae</taxon>
        <taxon>Actinoplanes</taxon>
    </lineage>
</organism>
<proteinExistence type="predicted"/>
<feature type="region of interest" description="Disordered" evidence="1">
    <location>
        <begin position="57"/>
        <end position="82"/>
    </location>
</feature>
<evidence type="ECO:0000256" key="1">
    <source>
        <dbReference type="SAM" id="MobiDB-lite"/>
    </source>
</evidence>
<dbReference type="EMBL" id="BOMF01000038">
    <property type="protein sequence ID" value="GID44753.1"/>
    <property type="molecule type" value="Genomic_DNA"/>
</dbReference>
<evidence type="ECO:0000313" key="2">
    <source>
        <dbReference type="EMBL" id="GID44753.1"/>
    </source>
</evidence>
<gene>
    <name evidence="2" type="ORF">Aca07nite_20280</name>
</gene>
<reference evidence="2" key="1">
    <citation type="submission" date="2021-01" db="EMBL/GenBank/DDBJ databases">
        <title>Whole genome shotgun sequence of Actinoplanes capillaceus NBRC 16408.</title>
        <authorList>
            <person name="Komaki H."/>
            <person name="Tamura T."/>
        </authorList>
    </citation>
    <scope>NUCLEOTIDE SEQUENCE [LARGE SCALE GENOMIC DNA]</scope>
    <source>
        <strain evidence="2">NBRC 16408</strain>
    </source>
</reference>
<accession>A0ABQ3WER6</accession>
<comment type="caution">
    <text evidence="2">The sequence shown here is derived from an EMBL/GenBank/DDBJ whole genome shotgun (WGS) entry which is preliminary data.</text>
</comment>
<protein>
    <submittedName>
        <fullName evidence="2">Uncharacterized protein</fullName>
    </submittedName>
</protein>
<name>A0ABQ3WER6_9ACTN</name>